<dbReference type="AlphaFoldDB" id="D1AZN9"/>
<reference evidence="5 6" key="2">
    <citation type="journal article" date="2010" name="Stand. Genomic Sci.">
        <title>Complete genome sequence of Sulfurospirillum deleyianum type strain (5175).</title>
        <authorList>
            <person name="Sikorski J."/>
            <person name="Lapidus A."/>
            <person name="Copeland A."/>
            <person name="Glavina Del Rio T."/>
            <person name="Nolan M."/>
            <person name="Lucas S."/>
            <person name="Chen F."/>
            <person name="Tice H."/>
            <person name="Cheng J.F."/>
            <person name="Saunders E."/>
            <person name="Bruce D."/>
            <person name="Goodwin L."/>
            <person name="Pitluck S."/>
            <person name="Ovchinnikova G."/>
            <person name="Pati A."/>
            <person name="Ivanova N."/>
            <person name="Mavromatis K."/>
            <person name="Chen A."/>
            <person name="Palaniappan K."/>
            <person name="Chain P."/>
            <person name="Land M."/>
            <person name="Hauser L."/>
            <person name="Chang Y.J."/>
            <person name="Jeffries C.D."/>
            <person name="Brettin T."/>
            <person name="Detter J.C."/>
            <person name="Han C."/>
            <person name="Rohde M."/>
            <person name="Lang E."/>
            <person name="Spring S."/>
            <person name="Goker M."/>
            <person name="Bristow J."/>
            <person name="Eisen J.A."/>
            <person name="Markowitz V."/>
            <person name="Hugenholtz P."/>
            <person name="Kyrpides N.C."/>
            <person name="Klenk H.P."/>
        </authorList>
    </citation>
    <scope>NUCLEOTIDE SEQUENCE [LARGE SCALE GENOMIC DNA]</scope>
    <source>
        <strain evidence="6">ATCC 51133 / DSM 6946 / 5175</strain>
    </source>
</reference>
<evidence type="ECO:0000256" key="1">
    <source>
        <dbReference type="ARBA" id="ARBA00009075"/>
    </source>
</evidence>
<feature type="chain" id="PRO_5003020282" evidence="4">
    <location>
        <begin position="23"/>
        <end position="432"/>
    </location>
</feature>
<dbReference type="SUPFAM" id="SSF56935">
    <property type="entry name" value="Porins"/>
    <property type="match status" value="1"/>
</dbReference>
<evidence type="ECO:0000313" key="5">
    <source>
        <dbReference type="EMBL" id="ACZ11506.1"/>
    </source>
</evidence>
<dbReference type="GO" id="GO:0015288">
    <property type="term" value="F:porin activity"/>
    <property type="evidence" value="ECO:0007669"/>
    <property type="project" value="TreeGrafter"/>
</dbReference>
<dbReference type="STRING" id="525898.Sdel_0469"/>
<proteinExistence type="inferred from homology"/>
<evidence type="ECO:0000256" key="3">
    <source>
        <dbReference type="ARBA" id="ARBA00022729"/>
    </source>
</evidence>
<dbReference type="OrthoDB" id="5338521at2"/>
<keyword evidence="2" id="KW-0813">Transport</keyword>
<keyword evidence="3 4" id="KW-0732">Signal</keyword>
<comment type="similarity">
    <text evidence="1">Belongs to the outer membrane porin (Opr) (TC 1.B.25) family.</text>
</comment>
<sequence precursor="true">MKLAKLSLAAMVVAGLASSSFAADTLADAFKNGKVKGEIKAWYFDKTVETETKTADDEYANVLALGLELNYVTDSLYGFYAGATFQGASQPWIEDDAKARFDKEMHTSGAVLSEAYLGYKIGKTNAKIGRQYISTPLVNGSGSRIFKESFEGVTVVNTDIPQTTLIAGYVNKFQGRTSVVSDNGDGDAPTFEKRAVFNGFDVADFDGAYTAAIINKSITGLTLTAQYGVFKDVEASPTAIADADVYYTEANYVLPVAGFKLGFDANYRGSRTDTGLDAKNLEGDMFGARVSIKDLAGFGASFAATTTDSNDNVILGMGNGPSSYTGTLIRASAETAKLNTDAYLFTATYDFSKLGATGLGVLAQYGKIEQEKTGTLRTADTELTSYAAAVTYDVAALKGLSLALQYETQEKDTDGASKDDTDELRFLANYKF</sequence>
<dbReference type="HOGENOM" id="CLU_052660_0_0_7"/>
<dbReference type="RefSeq" id="WP_012856272.1">
    <property type="nucleotide sequence ID" value="NC_013512.1"/>
</dbReference>
<dbReference type="Pfam" id="PF03573">
    <property type="entry name" value="OprD"/>
    <property type="match status" value="1"/>
</dbReference>
<dbReference type="Gene3D" id="2.40.160.10">
    <property type="entry name" value="Porin"/>
    <property type="match status" value="1"/>
</dbReference>
<dbReference type="Proteomes" id="UP000002222">
    <property type="component" value="Chromosome"/>
</dbReference>
<feature type="signal peptide" evidence="4">
    <location>
        <begin position="1"/>
        <end position="22"/>
    </location>
</feature>
<organism evidence="5 6">
    <name type="scientific">Sulfurospirillum deleyianum (strain ATCC 51133 / DSM 6946 / 5175)</name>
    <dbReference type="NCBI Taxonomy" id="525898"/>
    <lineage>
        <taxon>Bacteria</taxon>
        <taxon>Pseudomonadati</taxon>
        <taxon>Campylobacterota</taxon>
        <taxon>Epsilonproteobacteria</taxon>
        <taxon>Campylobacterales</taxon>
        <taxon>Sulfurospirillaceae</taxon>
        <taxon>Sulfurospirillum</taxon>
    </lineage>
</organism>
<accession>D1AZN9</accession>
<evidence type="ECO:0000256" key="4">
    <source>
        <dbReference type="SAM" id="SignalP"/>
    </source>
</evidence>
<dbReference type="InterPro" id="IPR023614">
    <property type="entry name" value="Porin_dom_sf"/>
</dbReference>
<gene>
    <name evidence="5" type="ordered locus">Sdel_0469</name>
</gene>
<dbReference type="PANTHER" id="PTHR34596:SF2">
    <property type="entry name" value="CHITOPORIN"/>
    <property type="match status" value="1"/>
</dbReference>
<protein>
    <submittedName>
        <fullName evidence="5">Outer membrane porin</fullName>
    </submittedName>
</protein>
<dbReference type="PANTHER" id="PTHR34596">
    <property type="entry name" value="CHITOPORIN"/>
    <property type="match status" value="1"/>
</dbReference>
<name>D1AZN9_SULD5</name>
<dbReference type="EMBL" id="CP001816">
    <property type="protein sequence ID" value="ACZ11506.1"/>
    <property type="molecule type" value="Genomic_DNA"/>
</dbReference>
<dbReference type="GO" id="GO:0016020">
    <property type="term" value="C:membrane"/>
    <property type="evidence" value="ECO:0007669"/>
    <property type="project" value="InterPro"/>
</dbReference>
<evidence type="ECO:0000256" key="2">
    <source>
        <dbReference type="ARBA" id="ARBA00022448"/>
    </source>
</evidence>
<evidence type="ECO:0000313" key="6">
    <source>
        <dbReference type="Proteomes" id="UP000002222"/>
    </source>
</evidence>
<dbReference type="eggNOG" id="COG4773">
    <property type="taxonomic scope" value="Bacteria"/>
</dbReference>
<dbReference type="KEGG" id="sdl:Sdel_0469"/>
<dbReference type="TCDB" id="1.B.25.1.17">
    <property type="family name" value="the outer membrane porin (opr) family"/>
</dbReference>
<reference evidence="6" key="1">
    <citation type="submission" date="2009-11" db="EMBL/GenBank/DDBJ databases">
        <title>The complete genome of Sulfurospirillum deleyianum DSM 6946.</title>
        <authorList>
            <consortium name="US DOE Joint Genome Institute (JGI-PGF)"/>
            <person name="Lucas S."/>
            <person name="Copeland A."/>
            <person name="Lapidus A."/>
            <person name="Glavina del Rio T."/>
            <person name="Dalin E."/>
            <person name="Tice H."/>
            <person name="Bruce D."/>
            <person name="Goodwin L."/>
            <person name="Pitluck S."/>
            <person name="Kyrpides N."/>
            <person name="Mavromatis K."/>
            <person name="Ivanova N."/>
            <person name="Ovchinnikova G."/>
            <person name="Munk A.C."/>
            <person name="Lu M."/>
            <person name="Brettin T."/>
            <person name="Detter J.C."/>
            <person name="Han C."/>
            <person name="Tapia R."/>
            <person name="Larimer F."/>
            <person name="Land M."/>
            <person name="Hauser L."/>
            <person name="Markowitz V."/>
            <person name="Cheng J.F."/>
            <person name="Hugenholtz P."/>
            <person name="Woyke T."/>
            <person name="Wu D."/>
            <person name="Aumann P."/>
            <person name="Schneider S."/>
            <person name="Lang E."/>
            <person name="Spring S."/>
            <person name="Klenk H.P."/>
            <person name="Eisen J.A."/>
        </authorList>
    </citation>
    <scope>NUCLEOTIDE SEQUENCE [LARGE SCALE GENOMIC DNA]</scope>
    <source>
        <strain evidence="6">ATCC 51133 / DSM 6946 / 5175</strain>
    </source>
</reference>
<dbReference type="InterPro" id="IPR005318">
    <property type="entry name" value="OM_porin_bac"/>
</dbReference>
<keyword evidence="6" id="KW-1185">Reference proteome</keyword>